<gene>
    <name evidence="1" type="ORF">C5167_023599</name>
</gene>
<organism evidence="1 2">
    <name type="scientific">Papaver somniferum</name>
    <name type="common">Opium poppy</name>
    <dbReference type="NCBI Taxonomy" id="3469"/>
    <lineage>
        <taxon>Eukaryota</taxon>
        <taxon>Viridiplantae</taxon>
        <taxon>Streptophyta</taxon>
        <taxon>Embryophyta</taxon>
        <taxon>Tracheophyta</taxon>
        <taxon>Spermatophyta</taxon>
        <taxon>Magnoliopsida</taxon>
        <taxon>Ranunculales</taxon>
        <taxon>Papaveraceae</taxon>
        <taxon>Papaveroideae</taxon>
        <taxon>Papaver</taxon>
    </lineage>
</organism>
<name>A0A4Y7JP90_PAPSO</name>
<reference evidence="1 2" key="1">
    <citation type="journal article" date="2018" name="Science">
        <title>The opium poppy genome and morphinan production.</title>
        <authorList>
            <person name="Guo L."/>
            <person name="Winzer T."/>
            <person name="Yang X."/>
            <person name="Li Y."/>
            <person name="Ning Z."/>
            <person name="He Z."/>
            <person name="Teodor R."/>
            <person name="Lu Y."/>
            <person name="Bowser T.A."/>
            <person name="Graham I.A."/>
            <person name="Ye K."/>
        </authorList>
    </citation>
    <scope>NUCLEOTIDE SEQUENCE [LARGE SCALE GENOMIC DNA]</scope>
    <source>
        <strain evidence="2">cv. HN1</strain>
        <tissue evidence="1">Leaves</tissue>
    </source>
</reference>
<sequence>MDDMSRDTYGFVVRPQHPKRYQEYAIIFKEDKLQNNCPPAAAWIDEGTLKESEEQHSPPRVSSQFENTMIHAAHEIFNGLLPDVHIFTDHKVGDKAGKICYSFFVLYARKIFRSNAILNIYKANK</sequence>
<dbReference type="SUPFAM" id="SSF55205">
    <property type="entry name" value="EPT/RTPC-like"/>
    <property type="match status" value="1"/>
</dbReference>
<evidence type="ECO:0000313" key="1">
    <source>
        <dbReference type="EMBL" id="RZC61842.1"/>
    </source>
</evidence>
<dbReference type="Proteomes" id="UP000316621">
    <property type="component" value="Chromosome 5"/>
</dbReference>
<keyword evidence="2" id="KW-1185">Reference proteome</keyword>
<protein>
    <submittedName>
        <fullName evidence="1">Uncharacterized protein</fullName>
    </submittedName>
</protein>
<dbReference type="STRING" id="3469.A0A4Y7JP90"/>
<dbReference type="AlphaFoldDB" id="A0A4Y7JP90"/>
<accession>A0A4Y7JP90</accession>
<evidence type="ECO:0000313" key="2">
    <source>
        <dbReference type="Proteomes" id="UP000316621"/>
    </source>
</evidence>
<proteinExistence type="predicted"/>
<dbReference type="InterPro" id="IPR013792">
    <property type="entry name" value="RNA3'P_cycl/enolpyr_Trfase_a/b"/>
</dbReference>
<dbReference type="Gramene" id="RZC61842">
    <property type="protein sequence ID" value="RZC61842"/>
    <property type="gene ID" value="C5167_023599"/>
</dbReference>
<dbReference type="InterPro" id="IPR036553">
    <property type="entry name" value="RPTC_insert"/>
</dbReference>
<dbReference type="GO" id="GO:0003824">
    <property type="term" value="F:catalytic activity"/>
    <property type="evidence" value="ECO:0007669"/>
    <property type="project" value="InterPro"/>
</dbReference>
<dbReference type="Gene3D" id="3.30.360.20">
    <property type="entry name" value="RNA 3'-terminal phosphate cyclase, insert domain"/>
    <property type="match status" value="1"/>
</dbReference>
<dbReference type="EMBL" id="CM010719">
    <property type="protein sequence ID" value="RZC61842.1"/>
    <property type="molecule type" value="Genomic_DNA"/>
</dbReference>